<evidence type="ECO:0000259" key="8">
    <source>
        <dbReference type="Pfam" id="PF16757"/>
    </source>
</evidence>
<reference evidence="10" key="1">
    <citation type="submission" date="2013-02" db="EMBL/GenBank/DDBJ databases">
        <authorList>
            <person name="Hughes D."/>
        </authorList>
    </citation>
    <scope>NUCLEOTIDE SEQUENCE</scope>
    <source>
        <strain>Durham</strain>
        <strain evidence="10">NC isolate 2 -- Noor lab</strain>
    </source>
</reference>
<keyword evidence="10" id="KW-1185">Reference proteome</keyword>
<dbReference type="HOGENOM" id="CLU_002934_1_0_1"/>
<dbReference type="GO" id="GO:0004560">
    <property type="term" value="F:alpha-L-fucosidase activity"/>
    <property type="evidence" value="ECO:0007669"/>
    <property type="project" value="UniProtKB-EC"/>
</dbReference>
<dbReference type="GO" id="GO:0006004">
    <property type="term" value="P:fucose metabolic process"/>
    <property type="evidence" value="ECO:0007669"/>
    <property type="project" value="InterPro"/>
</dbReference>
<dbReference type="EnsemblMetazoa" id="MESCA004482-RA">
    <property type="protein sequence ID" value="MESCA004482-PA"/>
    <property type="gene ID" value="MESCA004482"/>
</dbReference>
<dbReference type="InterPro" id="IPR016286">
    <property type="entry name" value="FUC_metazoa-typ"/>
</dbReference>
<dbReference type="SMART" id="SM00812">
    <property type="entry name" value="Alpha_L_fucos"/>
    <property type="match status" value="1"/>
</dbReference>
<reference evidence="9" key="2">
    <citation type="submission" date="2015-06" db="UniProtKB">
        <authorList>
            <consortium name="EnsemblMetazoa"/>
        </authorList>
    </citation>
    <scope>IDENTIFICATION</scope>
</reference>
<dbReference type="InterPro" id="IPR057739">
    <property type="entry name" value="Glyco_hydro_29_N"/>
</dbReference>
<dbReference type="EC" id="3.2.1.51" evidence="3"/>
<evidence type="ECO:0000256" key="6">
    <source>
        <dbReference type="ARBA" id="ARBA00023295"/>
    </source>
</evidence>
<evidence type="ECO:0000256" key="4">
    <source>
        <dbReference type="ARBA" id="ARBA00022729"/>
    </source>
</evidence>
<organism evidence="9 10">
    <name type="scientific">Megaselia scalaris</name>
    <name type="common">Humpbacked fly</name>
    <name type="synonym">Phora scalaris</name>
    <dbReference type="NCBI Taxonomy" id="36166"/>
    <lineage>
        <taxon>Eukaryota</taxon>
        <taxon>Metazoa</taxon>
        <taxon>Ecdysozoa</taxon>
        <taxon>Arthropoda</taxon>
        <taxon>Hexapoda</taxon>
        <taxon>Insecta</taxon>
        <taxon>Pterygota</taxon>
        <taxon>Neoptera</taxon>
        <taxon>Endopterygota</taxon>
        <taxon>Diptera</taxon>
        <taxon>Brachycera</taxon>
        <taxon>Muscomorpha</taxon>
        <taxon>Platypezoidea</taxon>
        <taxon>Phoridae</taxon>
        <taxon>Megaseliini</taxon>
        <taxon>Megaselia</taxon>
    </lineage>
</organism>
<dbReference type="InterPro" id="IPR013780">
    <property type="entry name" value="Glyco_hydro_b"/>
</dbReference>
<dbReference type="Proteomes" id="UP000015102">
    <property type="component" value="Unassembled WGS sequence"/>
</dbReference>
<evidence type="ECO:0000259" key="7">
    <source>
        <dbReference type="Pfam" id="PF01120"/>
    </source>
</evidence>
<sequence>MSSLLATAVRHEGLIFGLYYSLFEWFNRMYLEDKSYLFLKDYYVRNKLIPELTELVMKYKPLVLWSDGDWEAPASYWNSKNFLAWGSGVNCKHGDFYTCTDRYNPGVLQKHKFENAFTIDKHSWGQENQVTLKDYLTIEEIIYEIVTTVSCGGNVLINVGPTKYGTIQPIFEERLREMGYWLKMNGEAIYSTKPWDFQNDTNYDVNVWYTSKGNCVYAIVLDYPYENNYVDLNVFENIGEPSEVELLGMTNFVVKYKWQKTGALRLVFPPKNKIDQNGLKFAWVFN</sequence>
<dbReference type="InterPro" id="IPR031919">
    <property type="entry name" value="Fucosidase_C"/>
</dbReference>
<keyword evidence="6" id="KW-0326">Glycosidase</keyword>
<evidence type="ECO:0000256" key="2">
    <source>
        <dbReference type="ARBA" id="ARBA00007951"/>
    </source>
</evidence>
<name>T1GLR9_MEGSC</name>
<dbReference type="SUPFAM" id="SSF51445">
    <property type="entry name" value="(Trans)glycosidases"/>
    <property type="match status" value="1"/>
</dbReference>
<evidence type="ECO:0000313" key="10">
    <source>
        <dbReference type="Proteomes" id="UP000015102"/>
    </source>
</evidence>
<dbReference type="OMA" id="PWISAND"/>
<dbReference type="Pfam" id="PF01120">
    <property type="entry name" value="Alpha_L_fucos"/>
    <property type="match status" value="1"/>
</dbReference>
<dbReference type="EMBL" id="CAQQ02035042">
    <property type="status" value="NOT_ANNOTATED_CDS"/>
    <property type="molecule type" value="Genomic_DNA"/>
</dbReference>
<feature type="domain" description="Alpha-L-fucosidase C-terminal" evidence="8">
    <location>
        <begin position="198"/>
        <end position="285"/>
    </location>
</feature>
<dbReference type="AlphaFoldDB" id="T1GLR9"/>
<dbReference type="InterPro" id="IPR000933">
    <property type="entry name" value="Glyco_hydro_29"/>
</dbReference>
<dbReference type="STRING" id="36166.T1GLR9"/>
<dbReference type="InterPro" id="IPR017853">
    <property type="entry name" value="GH"/>
</dbReference>
<proteinExistence type="inferred from homology"/>
<evidence type="ECO:0000256" key="5">
    <source>
        <dbReference type="ARBA" id="ARBA00022801"/>
    </source>
</evidence>
<keyword evidence="4" id="KW-0732">Signal</keyword>
<protein>
    <recommendedName>
        <fullName evidence="3">alpha-L-fucosidase</fullName>
        <ecNumber evidence="3">3.2.1.51</ecNumber>
    </recommendedName>
</protein>
<dbReference type="Gene3D" id="2.60.40.1180">
    <property type="entry name" value="Golgi alpha-mannosidase II"/>
    <property type="match status" value="1"/>
</dbReference>
<dbReference type="Gene3D" id="3.20.20.80">
    <property type="entry name" value="Glycosidases"/>
    <property type="match status" value="1"/>
</dbReference>
<comment type="function">
    <text evidence="1">Alpha-L-fucosidase is responsible for hydrolyzing the alpha-1,6-linked fucose joined to the reducing-end N-acetylglucosamine of the carbohydrate moieties of glycoproteins.</text>
</comment>
<evidence type="ECO:0000256" key="3">
    <source>
        <dbReference type="ARBA" id="ARBA00012662"/>
    </source>
</evidence>
<dbReference type="PANTHER" id="PTHR10030">
    <property type="entry name" value="ALPHA-L-FUCOSIDASE"/>
    <property type="match status" value="1"/>
</dbReference>
<dbReference type="GO" id="GO:0016139">
    <property type="term" value="P:glycoside catabolic process"/>
    <property type="evidence" value="ECO:0007669"/>
    <property type="project" value="TreeGrafter"/>
</dbReference>
<dbReference type="GO" id="GO:0005764">
    <property type="term" value="C:lysosome"/>
    <property type="evidence" value="ECO:0007669"/>
    <property type="project" value="TreeGrafter"/>
</dbReference>
<dbReference type="PANTHER" id="PTHR10030:SF37">
    <property type="entry name" value="ALPHA-L-FUCOSIDASE-RELATED"/>
    <property type="match status" value="1"/>
</dbReference>
<accession>T1GLR9</accession>
<keyword evidence="5" id="KW-0378">Hydrolase</keyword>
<dbReference type="PRINTS" id="PR00741">
    <property type="entry name" value="GLHYDRLASE29"/>
</dbReference>
<dbReference type="Pfam" id="PF16757">
    <property type="entry name" value="Fucosidase_C"/>
    <property type="match status" value="1"/>
</dbReference>
<comment type="similarity">
    <text evidence="2">Belongs to the glycosyl hydrolase 29 family.</text>
</comment>
<feature type="domain" description="Glycoside hydrolase family 29 N-terminal" evidence="7">
    <location>
        <begin position="4"/>
        <end position="187"/>
    </location>
</feature>
<evidence type="ECO:0000256" key="1">
    <source>
        <dbReference type="ARBA" id="ARBA00004071"/>
    </source>
</evidence>
<evidence type="ECO:0000313" key="9">
    <source>
        <dbReference type="EnsemblMetazoa" id="MESCA004482-PA"/>
    </source>
</evidence>